<dbReference type="Pfam" id="PF00293">
    <property type="entry name" value="NUDIX"/>
    <property type="match status" value="1"/>
</dbReference>
<dbReference type="CDD" id="cd03676">
    <property type="entry name" value="NUDIX_Tnr3_like"/>
    <property type="match status" value="1"/>
</dbReference>
<gene>
    <name evidence="2" type="ORF">DES41_101573</name>
</gene>
<dbReference type="InterPro" id="IPR000086">
    <property type="entry name" value="NUDIX_hydrolase_dom"/>
</dbReference>
<feature type="domain" description="Nudix hydrolase" evidence="1">
    <location>
        <begin position="120"/>
        <end position="266"/>
    </location>
</feature>
<dbReference type="SUPFAM" id="SSF55811">
    <property type="entry name" value="Nudix"/>
    <property type="match status" value="1"/>
</dbReference>
<dbReference type="OrthoDB" id="5621792at2"/>
<keyword evidence="3" id="KW-1185">Reference proteome</keyword>
<evidence type="ECO:0000313" key="3">
    <source>
        <dbReference type="Proteomes" id="UP000252884"/>
    </source>
</evidence>
<evidence type="ECO:0000313" key="2">
    <source>
        <dbReference type="EMBL" id="RCW75969.1"/>
    </source>
</evidence>
<protein>
    <submittedName>
        <fullName evidence="2">Isopentenyldiphosphate isomerase</fullName>
    </submittedName>
</protein>
<sequence>MNALALDPAWCAALQSRAHQAPQAPRVPLLWQEREIGSIEPALPLALGCLAAADGTALLCREGVAYCVRGALGDSLERLARALRAAGLAHAWRDEQLAVCDVHGVPLASVERAVVRVLGIATRAVHLVGFDERGHVWLQQRAFDKANDPGMWDTLMGGMVAAGDTLDTALERETWEEAGLHLEALQDLYQAGWVHQRRPAGDGTRHGYLVEDIAWSRCVLPDGVVPSNQDGEVARFECVPPEEVVARLQQGLFTDEAALILLQALRE</sequence>
<proteinExistence type="predicted"/>
<evidence type="ECO:0000259" key="1">
    <source>
        <dbReference type="PROSITE" id="PS51462"/>
    </source>
</evidence>
<dbReference type="Proteomes" id="UP000252884">
    <property type="component" value="Unassembled WGS sequence"/>
</dbReference>
<name>A0A368Y8C7_9BURK</name>
<dbReference type="GO" id="GO:0016853">
    <property type="term" value="F:isomerase activity"/>
    <property type="evidence" value="ECO:0007669"/>
    <property type="project" value="UniProtKB-KW"/>
</dbReference>
<dbReference type="PROSITE" id="PS51462">
    <property type="entry name" value="NUDIX"/>
    <property type="match status" value="1"/>
</dbReference>
<comment type="caution">
    <text evidence="2">The sequence shown here is derived from an EMBL/GenBank/DDBJ whole genome shotgun (WGS) entry which is preliminary data.</text>
</comment>
<keyword evidence="2" id="KW-0413">Isomerase</keyword>
<dbReference type="EMBL" id="QPJK01000001">
    <property type="protein sequence ID" value="RCW75969.1"/>
    <property type="molecule type" value="Genomic_DNA"/>
</dbReference>
<reference evidence="2 3" key="1">
    <citation type="submission" date="2018-07" db="EMBL/GenBank/DDBJ databases">
        <title>Genomic Encyclopedia of Type Strains, Phase IV (KMG-IV): sequencing the most valuable type-strain genomes for metagenomic binning, comparative biology and taxonomic classification.</title>
        <authorList>
            <person name="Goeker M."/>
        </authorList>
    </citation>
    <scope>NUCLEOTIDE SEQUENCE [LARGE SCALE GENOMIC DNA]</scope>
    <source>
        <strain evidence="2 3">DSM 21634</strain>
    </source>
</reference>
<dbReference type="InterPro" id="IPR015797">
    <property type="entry name" value="NUDIX_hydrolase-like_dom_sf"/>
</dbReference>
<dbReference type="Gene3D" id="3.90.79.10">
    <property type="entry name" value="Nucleoside Triphosphate Pyrophosphohydrolase"/>
    <property type="match status" value="1"/>
</dbReference>
<accession>A0A368Y8C7</accession>
<dbReference type="RefSeq" id="WP_114465742.1">
    <property type="nucleotide sequence ID" value="NZ_QPJK01000001.1"/>
</dbReference>
<dbReference type="AlphaFoldDB" id="A0A368Y8C7"/>
<organism evidence="2 3">
    <name type="scientific">Pseudorhodoferax soli</name>
    <dbReference type="NCBI Taxonomy" id="545864"/>
    <lineage>
        <taxon>Bacteria</taxon>
        <taxon>Pseudomonadati</taxon>
        <taxon>Pseudomonadota</taxon>
        <taxon>Betaproteobacteria</taxon>
        <taxon>Burkholderiales</taxon>
        <taxon>Comamonadaceae</taxon>
    </lineage>
</organism>